<comment type="caution">
    <text evidence="2">The sequence shown here is derived from an EMBL/GenBank/DDBJ whole genome shotgun (WGS) entry which is preliminary data.</text>
</comment>
<evidence type="ECO:0000313" key="2">
    <source>
        <dbReference type="EMBL" id="GFR71157.1"/>
    </source>
</evidence>
<dbReference type="Pfam" id="PF02469">
    <property type="entry name" value="Fasciclin"/>
    <property type="match status" value="1"/>
</dbReference>
<accession>A0AAV4FD58</accession>
<dbReference type="AlphaFoldDB" id="A0AAV4FD58"/>
<reference evidence="2 3" key="1">
    <citation type="journal article" date="2021" name="Elife">
        <title>Chloroplast acquisition without the gene transfer in kleptoplastic sea slugs, Plakobranchus ocellatus.</title>
        <authorList>
            <person name="Maeda T."/>
            <person name="Takahashi S."/>
            <person name="Yoshida T."/>
            <person name="Shimamura S."/>
            <person name="Takaki Y."/>
            <person name="Nagai Y."/>
            <person name="Toyoda A."/>
            <person name="Suzuki Y."/>
            <person name="Arimoto A."/>
            <person name="Ishii H."/>
            <person name="Satoh N."/>
            <person name="Nishiyama T."/>
            <person name="Hasebe M."/>
            <person name="Maruyama T."/>
            <person name="Minagawa J."/>
            <person name="Obokata J."/>
            <person name="Shigenobu S."/>
        </authorList>
    </citation>
    <scope>NUCLEOTIDE SEQUENCE [LARGE SCALE GENOMIC DNA]</scope>
</reference>
<proteinExistence type="predicted"/>
<evidence type="ECO:0000313" key="3">
    <source>
        <dbReference type="Proteomes" id="UP000762676"/>
    </source>
</evidence>
<dbReference type="EMBL" id="BMAT01011350">
    <property type="protein sequence ID" value="GFR71157.1"/>
    <property type="molecule type" value="Genomic_DNA"/>
</dbReference>
<dbReference type="Gene3D" id="2.30.180.10">
    <property type="entry name" value="FAS1 domain"/>
    <property type="match status" value="1"/>
</dbReference>
<feature type="domain" description="FAS1" evidence="1">
    <location>
        <begin position="55"/>
        <end position="145"/>
    </location>
</feature>
<organism evidence="2 3">
    <name type="scientific">Elysia marginata</name>
    <dbReference type="NCBI Taxonomy" id="1093978"/>
    <lineage>
        <taxon>Eukaryota</taxon>
        <taxon>Metazoa</taxon>
        <taxon>Spiralia</taxon>
        <taxon>Lophotrochozoa</taxon>
        <taxon>Mollusca</taxon>
        <taxon>Gastropoda</taxon>
        <taxon>Heterobranchia</taxon>
        <taxon>Euthyneura</taxon>
        <taxon>Panpulmonata</taxon>
        <taxon>Sacoglossa</taxon>
        <taxon>Placobranchoidea</taxon>
        <taxon>Plakobranchidae</taxon>
        <taxon>Elysia</taxon>
    </lineage>
</organism>
<dbReference type="Proteomes" id="UP000762676">
    <property type="component" value="Unassembled WGS sequence"/>
</dbReference>
<gene>
    <name evidence="2" type="ORF">ElyMa_005672200</name>
</gene>
<protein>
    <recommendedName>
        <fullName evidence="1">FAS1 domain-containing protein</fullName>
    </recommendedName>
</protein>
<evidence type="ECO:0000259" key="1">
    <source>
        <dbReference type="Pfam" id="PF02469"/>
    </source>
</evidence>
<dbReference type="InterPro" id="IPR036378">
    <property type="entry name" value="FAS1_dom_sf"/>
</dbReference>
<name>A0AAV4FD58_9GAST</name>
<dbReference type="InterPro" id="IPR000782">
    <property type="entry name" value="FAS1_domain"/>
</dbReference>
<keyword evidence="3" id="KW-1185">Reference proteome</keyword>
<sequence length="166" mass="17904">MIGQLIMVASAFTALPLREKKLKVINITSPLSSLVVHVVEVVVLFNSAVTNLYDKASANNDGAKEYVSSFTVNGIVETSSFSDATPYQSKSVLQRKIFLNRRALRVGNVASGRAGPVKYFANGGIIVQPNIQAGQHVIHVLDRVLPMPLTMNILAYVSGHGPDKTL</sequence>
<dbReference type="SUPFAM" id="SSF82153">
    <property type="entry name" value="FAS1 domain"/>
    <property type="match status" value="1"/>
</dbReference>